<keyword evidence="5 17" id="KW-0285">Flavoprotein</keyword>
<dbReference type="Pfam" id="PF00175">
    <property type="entry name" value="NAD_binding_1"/>
    <property type="match status" value="1"/>
</dbReference>
<dbReference type="PANTHER" id="PTHR19384">
    <property type="entry name" value="NITRIC OXIDE SYNTHASE-RELATED"/>
    <property type="match status" value="1"/>
</dbReference>
<dbReference type="PROSITE" id="PS50902">
    <property type="entry name" value="FLAVODOXIN_LIKE"/>
    <property type="match status" value="1"/>
</dbReference>
<dbReference type="PROSITE" id="PS00086">
    <property type="entry name" value="CYTOCHROME_P450"/>
    <property type="match status" value="1"/>
</dbReference>
<keyword evidence="3 17" id="KW-0813">Transport</keyword>
<dbReference type="CDD" id="cd06206">
    <property type="entry name" value="bifunctional_CYPOR"/>
    <property type="match status" value="1"/>
</dbReference>
<evidence type="ECO:0000256" key="6">
    <source>
        <dbReference type="ARBA" id="ARBA00022643"/>
    </source>
</evidence>
<dbReference type="SUPFAM" id="SSF48264">
    <property type="entry name" value="Cytochrome P450"/>
    <property type="match status" value="1"/>
</dbReference>
<dbReference type="GO" id="GO:0003958">
    <property type="term" value="F:NADPH-hemoprotein reductase activity"/>
    <property type="evidence" value="ECO:0007669"/>
    <property type="project" value="UniProtKB-UniRule"/>
</dbReference>
<evidence type="ECO:0000256" key="17">
    <source>
        <dbReference type="PIRNR" id="PIRNR000209"/>
    </source>
</evidence>
<evidence type="ECO:0000313" key="22">
    <source>
        <dbReference type="Proteomes" id="UP000249056"/>
    </source>
</evidence>
<dbReference type="EMBL" id="QKRW01000023">
    <property type="protein sequence ID" value="RAL62732.1"/>
    <property type="molecule type" value="Genomic_DNA"/>
</dbReference>
<dbReference type="InterPro" id="IPR023173">
    <property type="entry name" value="NADPH_Cyt_P450_Rdtase_alpha"/>
</dbReference>
<dbReference type="InterPro" id="IPR029039">
    <property type="entry name" value="Flavoprotein-like_sf"/>
</dbReference>
<evidence type="ECO:0000256" key="1">
    <source>
        <dbReference type="ARBA" id="ARBA00001971"/>
    </source>
</evidence>
<dbReference type="Gene3D" id="1.10.630.10">
    <property type="entry name" value="Cytochrome P450"/>
    <property type="match status" value="1"/>
</dbReference>
<keyword evidence="14 17" id="KW-0503">Monooxygenase</keyword>
<dbReference type="Gene3D" id="1.20.990.10">
    <property type="entry name" value="NADPH-cytochrome p450 Reductase, Chain A, domain 3"/>
    <property type="match status" value="1"/>
</dbReference>
<dbReference type="FunFam" id="2.40.30.10:FF:000198">
    <property type="entry name" value="Bifunctional cytochrome P450/NADPH--P450 reductase"/>
    <property type="match status" value="1"/>
</dbReference>
<dbReference type="InterPro" id="IPR017927">
    <property type="entry name" value="FAD-bd_FR_type"/>
</dbReference>
<keyword evidence="10 17" id="KW-0249">Electron transport</keyword>
<dbReference type="GO" id="GO:0010181">
    <property type="term" value="F:FMN binding"/>
    <property type="evidence" value="ECO:0007669"/>
    <property type="project" value="UniProtKB-UniRule"/>
</dbReference>
<dbReference type="InterPro" id="IPR001128">
    <property type="entry name" value="Cyt_P450"/>
</dbReference>
<dbReference type="GO" id="GO:0020037">
    <property type="term" value="F:heme binding"/>
    <property type="evidence" value="ECO:0007669"/>
    <property type="project" value="UniProtKB-UniRule"/>
</dbReference>
<evidence type="ECO:0000256" key="9">
    <source>
        <dbReference type="ARBA" id="ARBA00022857"/>
    </source>
</evidence>
<keyword evidence="7 17" id="KW-0479">Metal-binding</keyword>
<feature type="domain" description="FAD-binding FR-type" evidence="20">
    <location>
        <begin position="647"/>
        <end position="877"/>
    </location>
</feature>
<comment type="catalytic activity">
    <reaction evidence="16 17">
        <text>2 oxidized [cytochrome P450] + NADPH = 2 reduced [cytochrome P450] + NADP(+) + H(+)</text>
        <dbReference type="Rhea" id="RHEA:24040"/>
        <dbReference type="Rhea" id="RHEA-COMP:14627"/>
        <dbReference type="Rhea" id="RHEA-COMP:14628"/>
        <dbReference type="ChEBI" id="CHEBI:15378"/>
        <dbReference type="ChEBI" id="CHEBI:55376"/>
        <dbReference type="ChEBI" id="CHEBI:57783"/>
        <dbReference type="ChEBI" id="CHEBI:58349"/>
        <dbReference type="ChEBI" id="CHEBI:60344"/>
        <dbReference type="EC" id="1.6.2.4"/>
    </reaction>
</comment>
<dbReference type="InterPro" id="IPR023206">
    <property type="entry name" value="Bifunctional_P450_P450_red"/>
</dbReference>
<dbReference type="InterPro" id="IPR002401">
    <property type="entry name" value="Cyt_P450_E_grp-I"/>
</dbReference>
<dbReference type="PROSITE" id="PS51384">
    <property type="entry name" value="FAD_FR"/>
    <property type="match status" value="1"/>
</dbReference>
<comment type="caution">
    <text evidence="21">The sequence shown here is derived from an EMBL/GenBank/DDBJ whole genome shotgun (WGS) entry which is preliminary data.</text>
</comment>
<keyword evidence="6 17" id="KW-0288">FMN</keyword>
<dbReference type="InterPro" id="IPR036396">
    <property type="entry name" value="Cyt_P450_sf"/>
</dbReference>
<dbReference type="GO" id="GO:0050660">
    <property type="term" value="F:flavin adenine dinucleotide binding"/>
    <property type="evidence" value="ECO:0007669"/>
    <property type="project" value="TreeGrafter"/>
</dbReference>
<keyword evidence="13" id="KW-0843">Virulence</keyword>
<protein>
    <recommendedName>
        <fullName evidence="17">Bifunctional cytochrome P450/NADPH--P450 reductase</fullName>
    </recommendedName>
    <domain>
        <recommendedName>
            <fullName evidence="17">Cytochrome P450</fullName>
            <ecNumber evidence="17">1.14.14.1</ecNumber>
        </recommendedName>
    </domain>
    <domain>
        <recommendedName>
            <fullName evidence="17">NADPH--cytochrome P450 reductase</fullName>
            <ecNumber evidence="17">1.6.2.4</ecNumber>
        </recommendedName>
    </domain>
</protein>
<reference evidence="21 22" key="1">
    <citation type="submission" date="2018-06" db="EMBL/GenBank/DDBJ databases">
        <title>Genome Sequence of the Brown Rot Fungal Pathogen Monilinia fructigena.</title>
        <authorList>
            <person name="Landi L."/>
            <person name="De Miccolis Angelini R.M."/>
            <person name="Pollastro S."/>
            <person name="Abate D."/>
            <person name="Faretra F."/>
            <person name="Romanazzi G."/>
        </authorList>
    </citation>
    <scope>NUCLEOTIDE SEQUENCE [LARGE SCALE GENOMIC DNA]</scope>
    <source>
        <strain evidence="21 22">Mfrg269</strain>
    </source>
</reference>
<sequence length="1039" mass="115401">MVELEEIPGPPGLPFLGNVQDLDPVNSIASLERLAEIYGPIFKLNLGGIEKLYISTQALLNEICDEKRFTKVVSGGLEQVRNGVSDGLFTARYGEENWELAHRILMPAFGPLSIRSMFDEMHDIASQLVMKWARFGAKEKIDVTDGFTRLTLDSIALCAMGTRFNSFYHEEMHPFVDAMTGFLLESGARAARPAIANYFMRSTQNKFVECMINGRDPKTGKGLPDANILNNMITFLIAGHETTSGMLSFLFYNLLKNPSAYQAVQREVDEVVGKGPITIDHMSKFPYIEACLRETLRLTPTAPAFSVYPLPETTESPIIIGGKYEVKPGQPILALIPAIHRDPTVYGDDVTSFKPERMLDEPFKKLPPNSWKPFGNGMRGCIGRPFAWQESILIVAMLLQNLNFRMDDPSYNILIKQTLTIKPNGFYMHASLRDGIDPIHLERMLHVDISKDRLSANDQTLTKVLSHSGKPKKPMSVFYGSNSGTCEALARSLAREASGRGYDAEVDPLDAAVDKIPKNQPVILISSSYEGQPPDNASHFVEWLENLKGSNSLKDVKYAIYGCGNHDWVSTFHRIPKLLDTEFENNGATRIGETGLGDVAAGDIFEAFDEWQDSCLWTKITSSAEHGEDVGLEIDVDSTSRSSTLRQDVRESIVLSNKVLTAPGEPEKRHMSLKIPTGMSYRAGDYMAVLPINNTKNIRRVLKHFGLPWDAMLNIKAGANTILPTGHPISVWDVLGAYVELSQVATRKNIAKIAASTPEPEVREKIEYLGKAGFDKEILYKRRSPLDILEDYPSAALSLGDFLAMLPPMRIRQYSISSSPLDDPTVATLTWSVLDTVSKAGESKRYLGVASNYLSSVEEGDRVHVAVKPSRGNFHPPSDLENTPVIYICAGTGLAPFRGFVQERALQIAAGRKLAPAYLFIGCGHPEKDTLFSEELKKWEADGAVKLYYAFSRAPELSKGCRHVQDRIWEEREELKKVFESGAKLYVCGSSLVGEGVSVMTKKIYAEAADLLGKTKTDEEVEEWFQSIKNDRYASDVFT</sequence>
<dbReference type="InterPro" id="IPR017938">
    <property type="entry name" value="Riboflavin_synthase-like_b-brl"/>
</dbReference>
<organism evidence="21 22">
    <name type="scientific">Monilinia fructigena</name>
    <dbReference type="NCBI Taxonomy" id="38457"/>
    <lineage>
        <taxon>Eukaryota</taxon>
        <taxon>Fungi</taxon>
        <taxon>Dikarya</taxon>
        <taxon>Ascomycota</taxon>
        <taxon>Pezizomycotina</taxon>
        <taxon>Leotiomycetes</taxon>
        <taxon>Helotiales</taxon>
        <taxon>Sclerotiniaceae</taxon>
        <taxon>Monilinia</taxon>
    </lineage>
</organism>
<dbReference type="EC" id="1.6.2.4" evidence="17"/>
<evidence type="ECO:0000256" key="8">
    <source>
        <dbReference type="ARBA" id="ARBA00022827"/>
    </source>
</evidence>
<comment type="similarity">
    <text evidence="2 17">In the N-terminal section; belongs to the cytochrome P450 family.</text>
</comment>
<dbReference type="GO" id="GO:0005829">
    <property type="term" value="C:cytosol"/>
    <property type="evidence" value="ECO:0007669"/>
    <property type="project" value="TreeGrafter"/>
</dbReference>
<dbReference type="PIRSF" id="PIRSF000209">
    <property type="entry name" value="Bifunctional_P450_P450R"/>
    <property type="match status" value="1"/>
</dbReference>
<dbReference type="Pfam" id="PF00067">
    <property type="entry name" value="p450"/>
    <property type="match status" value="1"/>
</dbReference>
<evidence type="ECO:0000256" key="10">
    <source>
        <dbReference type="ARBA" id="ARBA00022982"/>
    </source>
</evidence>
<keyword evidence="22" id="KW-1185">Reference proteome</keyword>
<evidence type="ECO:0000256" key="5">
    <source>
        <dbReference type="ARBA" id="ARBA00022630"/>
    </source>
</evidence>
<comment type="catalytic activity">
    <reaction evidence="15 17">
        <text>an organic molecule + reduced [NADPH--hemoprotein reductase] + O2 = an alcohol + oxidized [NADPH--hemoprotein reductase] + H2O + H(+)</text>
        <dbReference type="Rhea" id="RHEA:17149"/>
        <dbReference type="Rhea" id="RHEA-COMP:11964"/>
        <dbReference type="Rhea" id="RHEA-COMP:11965"/>
        <dbReference type="ChEBI" id="CHEBI:15377"/>
        <dbReference type="ChEBI" id="CHEBI:15378"/>
        <dbReference type="ChEBI" id="CHEBI:15379"/>
        <dbReference type="ChEBI" id="CHEBI:30879"/>
        <dbReference type="ChEBI" id="CHEBI:57618"/>
        <dbReference type="ChEBI" id="CHEBI:58210"/>
        <dbReference type="ChEBI" id="CHEBI:142491"/>
        <dbReference type="EC" id="1.14.14.1"/>
    </reaction>
</comment>
<dbReference type="Proteomes" id="UP000249056">
    <property type="component" value="Unassembled WGS sequence"/>
</dbReference>
<dbReference type="Gene3D" id="3.40.50.360">
    <property type="match status" value="1"/>
</dbReference>
<dbReference type="AlphaFoldDB" id="A0A395IR26"/>
<dbReference type="InterPro" id="IPR001433">
    <property type="entry name" value="OxRdtase_FAD/NAD-bd"/>
</dbReference>
<evidence type="ECO:0000256" key="13">
    <source>
        <dbReference type="ARBA" id="ARBA00023026"/>
    </source>
</evidence>
<dbReference type="InterPro" id="IPR039261">
    <property type="entry name" value="FNR_nucleotide-bd"/>
</dbReference>
<accession>A0A395IR26</accession>
<evidence type="ECO:0000256" key="4">
    <source>
        <dbReference type="ARBA" id="ARBA00022617"/>
    </source>
</evidence>
<evidence type="ECO:0000259" key="19">
    <source>
        <dbReference type="PROSITE" id="PS50902"/>
    </source>
</evidence>
<keyword evidence="4 17" id="KW-0349">Heme</keyword>
<dbReference type="GO" id="GO:0005506">
    <property type="term" value="F:iron ion binding"/>
    <property type="evidence" value="ECO:0007669"/>
    <property type="project" value="UniProtKB-UniRule"/>
</dbReference>
<proteinExistence type="inferred from homology"/>
<dbReference type="InterPro" id="IPR008254">
    <property type="entry name" value="Flavodoxin/NO_synth"/>
</dbReference>
<keyword evidence="12 17" id="KW-0408">Iron</keyword>
<evidence type="ECO:0000313" key="21">
    <source>
        <dbReference type="EMBL" id="RAL62732.1"/>
    </source>
</evidence>
<dbReference type="Gene3D" id="2.40.30.10">
    <property type="entry name" value="Translation factors"/>
    <property type="match status" value="1"/>
</dbReference>
<comment type="cofactor">
    <cofactor evidence="1 17 18">
        <name>heme</name>
        <dbReference type="ChEBI" id="CHEBI:30413"/>
    </cofactor>
</comment>
<feature type="domain" description="Flavodoxin-like" evidence="19">
    <location>
        <begin position="475"/>
        <end position="616"/>
    </location>
</feature>
<evidence type="ECO:0000256" key="3">
    <source>
        <dbReference type="ARBA" id="ARBA00022448"/>
    </source>
</evidence>
<evidence type="ECO:0000259" key="20">
    <source>
        <dbReference type="PROSITE" id="PS51384"/>
    </source>
</evidence>
<dbReference type="Pfam" id="PF00667">
    <property type="entry name" value="FAD_binding_1"/>
    <property type="match status" value="1"/>
</dbReference>
<dbReference type="EC" id="1.14.14.1" evidence="17"/>
<feature type="binding site" description="axial binding residue" evidence="18">
    <location>
        <position position="381"/>
    </location>
    <ligand>
        <name>heme</name>
        <dbReference type="ChEBI" id="CHEBI:30413"/>
    </ligand>
    <ligandPart>
        <name>Fe</name>
        <dbReference type="ChEBI" id="CHEBI:18248"/>
    </ligandPart>
</feature>
<dbReference type="GO" id="GO:0070330">
    <property type="term" value="F:aromatase activity"/>
    <property type="evidence" value="ECO:0007669"/>
    <property type="project" value="UniProtKB-UniRule"/>
</dbReference>
<evidence type="ECO:0000256" key="11">
    <source>
        <dbReference type="ARBA" id="ARBA00023002"/>
    </source>
</evidence>
<keyword evidence="8 17" id="KW-0274">FAD</keyword>
<dbReference type="SUPFAM" id="SSF63380">
    <property type="entry name" value="Riboflavin synthase domain-like"/>
    <property type="match status" value="1"/>
</dbReference>
<evidence type="ECO:0000256" key="18">
    <source>
        <dbReference type="PIRSR" id="PIRSR000209-1"/>
    </source>
</evidence>
<evidence type="ECO:0000256" key="16">
    <source>
        <dbReference type="ARBA" id="ARBA00049342"/>
    </source>
</evidence>
<dbReference type="Gene3D" id="3.40.50.80">
    <property type="entry name" value="Nucleotide-binding domain of ferredoxin-NADP reductase (FNR) module"/>
    <property type="match status" value="1"/>
</dbReference>
<comment type="cofactor">
    <cofactor evidence="17">
        <name>FAD</name>
        <dbReference type="ChEBI" id="CHEBI:57692"/>
    </cofactor>
    <cofactor evidence="17">
        <name>FMN</name>
        <dbReference type="ChEBI" id="CHEBI:58210"/>
    </cofactor>
</comment>
<keyword evidence="11 17" id="KW-0560">Oxidoreductase</keyword>
<dbReference type="InterPro" id="IPR003097">
    <property type="entry name" value="CysJ-like_FAD-binding"/>
</dbReference>
<dbReference type="PANTHER" id="PTHR19384:SF127">
    <property type="entry name" value="BIFUNCTIONAL CYTOCHROME P450_NADPH--P450 REDUCTASE"/>
    <property type="match status" value="1"/>
</dbReference>
<dbReference type="PRINTS" id="PR00463">
    <property type="entry name" value="EP450I"/>
</dbReference>
<evidence type="ECO:0000256" key="2">
    <source>
        <dbReference type="ARBA" id="ARBA00010018"/>
    </source>
</evidence>
<dbReference type="CDD" id="cd11068">
    <property type="entry name" value="CYP120A1"/>
    <property type="match status" value="1"/>
</dbReference>
<gene>
    <name evidence="21" type="ORF">DID88_004575</name>
</gene>
<name>A0A395IR26_9HELO</name>
<evidence type="ECO:0000256" key="7">
    <source>
        <dbReference type="ARBA" id="ARBA00022723"/>
    </source>
</evidence>
<dbReference type="OrthoDB" id="1470350at2759"/>
<keyword evidence="9 17" id="KW-0521">NADP</keyword>
<dbReference type="InterPro" id="IPR017972">
    <property type="entry name" value="Cyt_P450_CS"/>
</dbReference>
<dbReference type="PRINTS" id="PR00385">
    <property type="entry name" value="P450"/>
</dbReference>
<evidence type="ECO:0000256" key="15">
    <source>
        <dbReference type="ARBA" id="ARBA00047827"/>
    </source>
</evidence>
<evidence type="ECO:0000256" key="14">
    <source>
        <dbReference type="ARBA" id="ARBA00023033"/>
    </source>
</evidence>
<dbReference type="Pfam" id="PF00258">
    <property type="entry name" value="Flavodoxin_1"/>
    <property type="match status" value="1"/>
</dbReference>
<dbReference type="SUPFAM" id="SSF52343">
    <property type="entry name" value="Ferredoxin reductase-like, C-terminal NADP-linked domain"/>
    <property type="match status" value="1"/>
</dbReference>
<dbReference type="SUPFAM" id="SSF52218">
    <property type="entry name" value="Flavoproteins"/>
    <property type="match status" value="1"/>
</dbReference>
<evidence type="ECO:0000256" key="12">
    <source>
        <dbReference type="ARBA" id="ARBA00023004"/>
    </source>
</evidence>